<dbReference type="Proteomes" id="UP001335737">
    <property type="component" value="Unassembled WGS sequence"/>
</dbReference>
<comment type="caution">
    <text evidence="2">The sequence shown here is derived from an EMBL/GenBank/DDBJ whole genome shotgun (WGS) entry which is preliminary data.</text>
</comment>
<gene>
    <name evidence="2" type="ORF">QGM71_14405</name>
</gene>
<name>A0ABU6KHP9_9BACI</name>
<evidence type="ECO:0000313" key="3">
    <source>
        <dbReference type="Proteomes" id="UP001335737"/>
    </source>
</evidence>
<organism evidence="2 3">
    <name type="scientific">Virgibacillus tibetensis</name>
    <dbReference type="NCBI Taxonomy" id="3042313"/>
    <lineage>
        <taxon>Bacteria</taxon>
        <taxon>Bacillati</taxon>
        <taxon>Bacillota</taxon>
        <taxon>Bacilli</taxon>
        <taxon>Bacillales</taxon>
        <taxon>Bacillaceae</taxon>
        <taxon>Virgibacillus</taxon>
    </lineage>
</organism>
<feature type="region of interest" description="Disordered" evidence="1">
    <location>
        <begin position="92"/>
        <end position="117"/>
    </location>
</feature>
<feature type="compositionally biased region" description="Pro residues" evidence="1">
    <location>
        <begin position="102"/>
        <end position="112"/>
    </location>
</feature>
<accession>A0ABU6KHP9</accession>
<evidence type="ECO:0000313" key="2">
    <source>
        <dbReference type="EMBL" id="MEC5424688.1"/>
    </source>
</evidence>
<dbReference type="RefSeq" id="WP_327608251.1">
    <property type="nucleotide sequence ID" value="NZ_JARZFX010000007.1"/>
</dbReference>
<proteinExistence type="predicted"/>
<reference evidence="2 3" key="1">
    <citation type="journal article" date="2024" name="Int. J. Syst. Evol. Microbiol.">
        <title>Virgibacillus tibetensis sp. nov., isolated from salt lake on the Tibetan Plateau of China.</title>
        <authorList>
            <person name="Phurbu D."/>
            <person name="Liu Z.-X."/>
            <person name="Wang R."/>
            <person name="Zheng Y.-Y."/>
            <person name="Liu H.-C."/>
            <person name="Zhou Y.-G."/>
            <person name="Yu Y.-J."/>
            <person name="Li A.-H."/>
        </authorList>
    </citation>
    <scope>NUCLEOTIDE SEQUENCE [LARGE SCALE GENOMIC DNA]</scope>
    <source>
        <strain evidence="2 3">C22-A2</strain>
    </source>
</reference>
<dbReference type="InterPro" id="IPR025555">
    <property type="entry name" value="YppG"/>
</dbReference>
<sequence length="164" mass="18960">MYNRPYYEQSVHPGFPYLNQPYTQQPYNTATLFNGPANHQTPYEQFAKPQQPTNWPDYMQTNAYYADLNYPLNKNPDYNQHYTYQNANLNPHSVPNQNPNPFANPNPNPSINPNPSNGLMSYFQSQDGQVDFDKMLSTVGQLANTYHQVSPIVKQFGALMKNFR</sequence>
<keyword evidence="3" id="KW-1185">Reference proteome</keyword>
<dbReference type="EMBL" id="JARZFX010000007">
    <property type="protein sequence ID" value="MEC5424688.1"/>
    <property type="molecule type" value="Genomic_DNA"/>
</dbReference>
<dbReference type="Pfam" id="PF14179">
    <property type="entry name" value="YppG"/>
    <property type="match status" value="1"/>
</dbReference>
<evidence type="ECO:0000256" key="1">
    <source>
        <dbReference type="SAM" id="MobiDB-lite"/>
    </source>
</evidence>
<protein>
    <submittedName>
        <fullName evidence="2">YppG family protein</fullName>
    </submittedName>
</protein>